<dbReference type="InterPro" id="IPR029045">
    <property type="entry name" value="ClpP/crotonase-like_dom_sf"/>
</dbReference>
<reference evidence="3 4" key="1">
    <citation type="submission" date="2020-10" db="EMBL/GenBank/DDBJ databases">
        <title>Connecting structure to function with the recovery of over 1000 high-quality activated sludge metagenome-assembled genomes encoding full-length rRNA genes using long-read sequencing.</title>
        <authorList>
            <person name="Singleton C.M."/>
            <person name="Petriglieri F."/>
            <person name="Kristensen J.M."/>
            <person name="Kirkegaard R.H."/>
            <person name="Michaelsen T.Y."/>
            <person name="Andersen M.H."/>
            <person name="Karst S.M."/>
            <person name="Dueholm M.S."/>
            <person name="Nielsen P.H."/>
            <person name="Albertsen M."/>
        </authorList>
    </citation>
    <scope>NUCLEOTIDE SEQUENCE [LARGE SCALE GENOMIC DNA]</scope>
    <source>
        <strain evidence="3">Lyne_18-Q3-R50-59_MAXAC.006</strain>
    </source>
</reference>
<dbReference type="InterPro" id="IPR001753">
    <property type="entry name" value="Enoyl-CoA_hydra/iso"/>
</dbReference>
<proteinExistence type="inferred from homology"/>
<dbReference type="GO" id="GO:0006635">
    <property type="term" value="P:fatty acid beta-oxidation"/>
    <property type="evidence" value="ECO:0007669"/>
    <property type="project" value="TreeGrafter"/>
</dbReference>
<dbReference type="InterPro" id="IPR018376">
    <property type="entry name" value="Enoyl-CoA_hyd/isom_CS"/>
</dbReference>
<protein>
    <submittedName>
        <fullName evidence="3">Enoyl-CoA hydratase/isomerase family protein</fullName>
    </submittedName>
</protein>
<dbReference type="EMBL" id="JADJZA010000007">
    <property type="protein sequence ID" value="MBK9297665.1"/>
    <property type="molecule type" value="Genomic_DNA"/>
</dbReference>
<name>A0A936NC91_9ACTN</name>
<dbReference type="SUPFAM" id="SSF52096">
    <property type="entry name" value="ClpP/crotonase"/>
    <property type="match status" value="1"/>
</dbReference>
<dbReference type="Proteomes" id="UP000727993">
    <property type="component" value="Unassembled WGS sequence"/>
</dbReference>
<dbReference type="Gene3D" id="3.90.226.10">
    <property type="entry name" value="2-enoyl-CoA Hydratase, Chain A, domain 1"/>
    <property type="match status" value="1"/>
</dbReference>
<comment type="similarity">
    <text evidence="1 2">Belongs to the enoyl-CoA hydratase/isomerase family.</text>
</comment>
<dbReference type="AlphaFoldDB" id="A0A936NC91"/>
<organism evidence="3 4">
    <name type="scientific">Candidatus Neomicrothrix subdominans</name>
    <dbReference type="NCBI Taxonomy" id="2954438"/>
    <lineage>
        <taxon>Bacteria</taxon>
        <taxon>Bacillati</taxon>
        <taxon>Actinomycetota</taxon>
        <taxon>Acidimicrobiia</taxon>
        <taxon>Acidimicrobiales</taxon>
        <taxon>Microthrixaceae</taxon>
        <taxon>Candidatus Neomicrothrix</taxon>
    </lineage>
</organism>
<evidence type="ECO:0000256" key="2">
    <source>
        <dbReference type="RuleBase" id="RU003707"/>
    </source>
</evidence>
<evidence type="ECO:0000313" key="3">
    <source>
        <dbReference type="EMBL" id="MBK9297665.1"/>
    </source>
</evidence>
<dbReference type="Pfam" id="PF00378">
    <property type="entry name" value="ECH_1"/>
    <property type="match status" value="1"/>
</dbReference>
<dbReference type="CDD" id="cd06558">
    <property type="entry name" value="crotonase-like"/>
    <property type="match status" value="1"/>
</dbReference>
<comment type="caution">
    <text evidence="3">The sequence shown here is derived from an EMBL/GenBank/DDBJ whole genome shotgun (WGS) entry which is preliminary data.</text>
</comment>
<dbReference type="PROSITE" id="PS00166">
    <property type="entry name" value="ENOYL_COA_HYDRATASE"/>
    <property type="match status" value="1"/>
</dbReference>
<evidence type="ECO:0000256" key="1">
    <source>
        <dbReference type="ARBA" id="ARBA00005254"/>
    </source>
</evidence>
<gene>
    <name evidence="3" type="ORF">IPN02_12700</name>
</gene>
<evidence type="ECO:0000313" key="4">
    <source>
        <dbReference type="Proteomes" id="UP000727993"/>
    </source>
</evidence>
<dbReference type="PANTHER" id="PTHR11941">
    <property type="entry name" value="ENOYL-COA HYDRATASE-RELATED"/>
    <property type="match status" value="1"/>
</dbReference>
<dbReference type="GO" id="GO:0003824">
    <property type="term" value="F:catalytic activity"/>
    <property type="evidence" value="ECO:0007669"/>
    <property type="project" value="InterPro"/>
</dbReference>
<sequence>MTSTAGAFSTLTVELTDGIGRLTLNQPDQLNPLGSNTLAEIAHAARWFDDEGARVVVITSAGDRAFSAGFDLREISGPSNDPPDVDLGYRMVDAVENMEAITIASIHGHCVGGGILLAVGCDLRIAADNTRFAIPEVDLGIPLAWGGIPRLVREVGPAVTRELVMTCRPFDAVEAQSLGMVNRVVPLDRLRIETDELAASLAAKPVSLLRTTKRQVQEATEDMVSTQSGWTASAHLAVALADPEARAAASAYLAGRGGR</sequence>
<accession>A0A936NC91</accession>
<dbReference type="PANTHER" id="PTHR11941:SF54">
    <property type="entry name" value="ENOYL-COA HYDRATASE, MITOCHONDRIAL"/>
    <property type="match status" value="1"/>
</dbReference>